<feature type="transmembrane region" description="Helical" evidence="1">
    <location>
        <begin position="6"/>
        <end position="23"/>
    </location>
</feature>
<evidence type="ECO:0000256" key="1">
    <source>
        <dbReference type="SAM" id="Phobius"/>
    </source>
</evidence>
<name>A0A397WNJ5_9ARCH</name>
<dbReference type="Proteomes" id="UP000266622">
    <property type="component" value="Unassembled WGS sequence"/>
</dbReference>
<organism evidence="2 3">
    <name type="scientific">Candidatus Nanoclepta minutus</name>
    <dbReference type="NCBI Taxonomy" id="1940235"/>
    <lineage>
        <taxon>Archaea</taxon>
        <taxon>Nanobdellota</taxon>
        <taxon>Candidatus Nanoclepta</taxon>
    </lineage>
</organism>
<dbReference type="SUPFAM" id="SSF49777">
    <property type="entry name" value="PEBP-like"/>
    <property type="match status" value="1"/>
</dbReference>
<evidence type="ECO:0008006" key="4">
    <source>
        <dbReference type="Google" id="ProtNLM"/>
    </source>
</evidence>
<dbReference type="AlphaFoldDB" id="A0A397WNJ5"/>
<evidence type="ECO:0000313" key="3">
    <source>
        <dbReference type="Proteomes" id="UP000266622"/>
    </source>
</evidence>
<proteinExistence type="predicted"/>
<dbReference type="InterPro" id="IPR036610">
    <property type="entry name" value="PEBP-like_sf"/>
</dbReference>
<dbReference type="InterPro" id="IPR008914">
    <property type="entry name" value="PEBP"/>
</dbReference>
<dbReference type="Pfam" id="PF01161">
    <property type="entry name" value="PBP"/>
    <property type="match status" value="1"/>
</dbReference>
<dbReference type="NCBIfam" id="TIGR00481">
    <property type="entry name" value="YbhB/YbcL family Raf kinase inhibitor-like protein"/>
    <property type="match status" value="1"/>
</dbReference>
<keyword evidence="1" id="KW-0812">Transmembrane</keyword>
<gene>
    <name evidence="2" type="ORF">BXU00_03090</name>
</gene>
<evidence type="ECO:0000313" key="2">
    <source>
        <dbReference type="EMBL" id="RIB35157.1"/>
    </source>
</evidence>
<sequence length="196" mass="22696">MNKKILFLVVSIVIFLLVFIFIYKGFQQLDTMKGVFASNLSLPELKGVKVNLLDVFEKIYTCDGDNINPQVVFPDNGVYAVIVEDPDAPAGTWFHWGIVIWDSKEIPEGLPKVLKGDKYYQVYNDFYYYNFTRGNIAGIGYDGPCPPPGHGYHRYFFEVFKLKRKPESQIVYKDDLLEFIKENAESVYIFVAKYKR</sequence>
<accession>A0A397WNJ5</accession>
<dbReference type="CDD" id="cd00865">
    <property type="entry name" value="PEBP_bact_arch"/>
    <property type="match status" value="1"/>
</dbReference>
<comment type="caution">
    <text evidence="2">The sequence shown here is derived from an EMBL/GenBank/DDBJ whole genome shotgun (WGS) entry which is preliminary data.</text>
</comment>
<dbReference type="InterPro" id="IPR005247">
    <property type="entry name" value="YbhB_YbcL/LppC-like"/>
</dbReference>
<dbReference type="EMBL" id="MWMI01000005">
    <property type="protein sequence ID" value="RIB35157.1"/>
    <property type="molecule type" value="Genomic_DNA"/>
</dbReference>
<reference evidence="2 3" key="1">
    <citation type="journal article" date="2018" name="Syst. Appl. Microbiol.">
        <title>A new symbiotic nanoarchaeote (Candidatus Nanoclepta minutus) and its host (Zestosphaera tikiterensis gen. nov., sp. nov.) from a New Zealand hot spring.</title>
        <authorList>
            <person name="St John E."/>
            <person name="Liu Y."/>
            <person name="Podar M."/>
            <person name="Stott M.B."/>
            <person name="Meneghin J."/>
            <person name="Chen Z."/>
            <person name="Lagutin K."/>
            <person name="Mitchell K."/>
            <person name="Reysenbach A.L."/>
        </authorList>
    </citation>
    <scope>NUCLEOTIDE SEQUENCE [LARGE SCALE GENOMIC DNA]</scope>
    <source>
        <strain evidence="2">NZ3</strain>
    </source>
</reference>
<keyword evidence="1" id="KW-0472">Membrane</keyword>
<dbReference type="Gene3D" id="3.90.280.10">
    <property type="entry name" value="PEBP-like"/>
    <property type="match status" value="1"/>
</dbReference>
<keyword evidence="1" id="KW-1133">Transmembrane helix</keyword>
<protein>
    <recommendedName>
        <fullName evidence="4">YbhB/YbcL family Raf kinase inhibitor-like protein</fullName>
    </recommendedName>
</protein>